<name>A0A0F8Y8J4_9ZZZZ</name>
<dbReference type="EMBL" id="LAZR01058379">
    <property type="protein sequence ID" value="KKK70020.1"/>
    <property type="molecule type" value="Genomic_DNA"/>
</dbReference>
<feature type="non-terminal residue" evidence="1">
    <location>
        <position position="1"/>
    </location>
</feature>
<protein>
    <submittedName>
        <fullName evidence="1">Uncharacterized protein</fullName>
    </submittedName>
</protein>
<evidence type="ECO:0000313" key="1">
    <source>
        <dbReference type="EMBL" id="KKK70020.1"/>
    </source>
</evidence>
<organism evidence="1">
    <name type="scientific">marine sediment metagenome</name>
    <dbReference type="NCBI Taxonomy" id="412755"/>
    <lineage>
        <taxon>unclassified sequences</taxon>
        <taxon>metagenomes</taxon>
        <taxon>ecological metagenomes</taxon>
    </lineage>
</organism>
<proteinExistence type="predicted"/>
<dbReference type="AlphaFoldDB" id="A0A0F8Y8J4"/>
<reference evidence="1" key="1">
    <citation type="journal article" date="2015" name="Nature">
        <title>Complex archaea that bridge the gap between prokaryotes and eukaryotes.</title>
        <authorList>
            <person name="Spang A."/>
            <person name="Saw J.H."/>
            <person name="Jorgensen S.L."/>
            <person name="Zaremba-Niedzwiedzka K."/>
            <person name="Martijn J."/>
            <person name="Lind A.E."/>
            <person name="van Eijk R."/>
            <person name="Schleper C."/>
            <person name="Guy L."/>
            <person name="Ettema T.J."/>
        </authorList>
    </citation>
    <scope>NUCLEOTIDE SEQUENCE</scope>
</reference>
<accession>A0A0F8Y8J4</accession>
<gene>
    <name evidence="1" type="ORF">LCGC14_2928180</name>
</gene>
<comment type="caution">
    <text evidence="1">The sequence shown here is derived from an EMBL/GenBank/DDBJ whole genome shotgun (WGS) entry which is preliminary data.</text>
</comment>
<sequence>WGAIPERTQVDLPATRQAYADDLAKRNEASDPNDIPDFVKKFLGKDGLFEQPQEIRTVLTFRGRLLDEIAAARTTGGLTREKKRLLNALQTSIIDKDLSALAGQVDDETKAAVDLARQYSVDFNDRFTRGPVADLLGRTRDRGVRTAEGLTLEVSVGRGGPVGREEVDALVGAMEFSGDLPAMQTAIEVYLKDAFKRKAVEGGRILKNQAKAFMKQFDDVLDRYPELKQDFEGAIQADNAAILAERRLANVTKGLDDPRVSRAAIFLKAPVDKELDAVMRSNNPAITMKELVNQAGRDPSGQALEGLKTGFGDWLLRNAQSGVADANGEFFVSGKRLMKLLRTPQVEKSMLPLLNGRERGRLMRAARTAVQLENAAWSGA</sequence>
<feature type="non-terminal residue" evidence="1">
    <location>
        <position position="380"/>
    </location>
</feature>